<dbReference type="GO" id="GO:0061630">
    <property type="term" value="F:ubiquitin protein ligase activity"/>
    <property type="evidence" value="ECO:0007669"/>
    <property type="project" value="TreeGrafter"/>
</dbReference>
<keyword evidence="3" id="KW-0862">Zinc</keyword>
<accession>A0A5S6QEX2</accession>
<organism evidence="7 8">
    <name type="scientific">Trichuris muris</name>
    <name type="common">Mouse whipworm</name>
    <dbReference type="NCBI Taxonomy" id="70415"/>
    <lineage>
        <taxon>Eukaryota</taxon>
        <taxon>Metazoa</taxon>
        <taxon>Ecdysozoa</taxon>
        <taxon>Nematoda</taxon>
        <taxon>Enoplea</taxon>
        <taxon>Dorylaimia</taxon>
        <taxon>Trichinellida</taxon>
        <taxon>Trichuridae</taxon>
        <taxon>Trichuris</taxon>
    </lineage>
</organism>
<name>A0A5S6QEX2_TRIMR</name>
<dbReference type="InterPro" id="IPR042981">
    <property type="entry name" value="RNF11_RING-H2"/>
</dbReference>
<dbReference type="InterPro" id="IPR001841">
    <property type="entry name" value="Znf_RING"/>
</dbReference>
<dbReference type="PANTHER" id="PTHR46359:SF2">
    <property type="entry name" value="GEO07743P1"/>
    <property type="match status" value="1"/>
</dbReference>
<dbReference type="GO" id="GO:0008270">
    <property type="term" value="F:zinc ion binding"/>
    <property type="evidence" value="ECO:0007669"/>
    <property type="project" value="UniProtKB-KW"/>
</dbReference>
<evidence type="ECO:0000256" key="5">
    <source>
        <dbReference type="SAM" id="MobiDB-lite"/>
    </source>
</evidence>
<evidence type="ECO:0000256" key="2">
    <source>
        <dbReference type="ARBA" id="ARBA00022771"/>
    </source>
</evidence>
<dbReference type="CDD" id="cd16468">
    <property type="entry name" value="RING-H2_RNF11"/>
    <property type="match status" value="1"/>
</dbReference>
<dbReference type="Proteomes" id="UP000046395">
    <property type="component" value="Unassembled WGS sequence"/>
</dbReference>
<evidence type="ECO:0000256" key="4">
    <source>
        <dbReference type="PROSITE-ProRule" id="PRU00175"/>
    </source>
</evidence>
<dbReference type="SMART" id="SM00184">
    <property type="entry name" value="RING"/>
    <property type="match status" value="1"/>
</dbReference>
<dbReference type="PANTHER" id="PTHR46359">
    <property type="entry name" value="GEO07743P1"/>
    <property type="match status" value="1"/>
</dbReference>
<dbReference type="SUPFAM" id="SSF57850">
    <property type="entry name" value="RING/U-box"/>
    <property type="match status" value="1"/>
</dbReference>
<protein>
    <submittedName>
        <fullName evidence="8">RING-type domain-containing protein</fullName>
    </submittedName>
</protein>
<keyword evidence="7" id="KW-1185">Reference proteome</keyword>
<evidence type="ECO:0000313" key="7">
    <source>
        <dbReference type="Proteomes" id="UP000046395"/>
    </source>
</evidence>
<proteinExistence type="predicted"/>
<sequence length="156" mass="17505">MGNCLKGNENDESSLIRVDSGPNSFDTQTSSSRETMSPVVMEAERGGPVAQCSSGTQRKEEEIKAAKCFGILQHLPVDEYVKERNNAKECVICMIEFSNGDKIRYLPCMHTYHMECIDDWLMRSFTCPSCLEPVDSALLSTFGQMYDCNELWPPAT</sequence>
<evidence type="ECO:0000313" key="8">
    <source>
        <dbReference type="WBParaSite" id="TMUE_1000005931.1"/>
    </source>
</evidence>
<evidence type="ECO:0000256" key="3">
    <source>
        <dbReference type="ARBA" id="ARBA00022833"/>
    </source>
</evidence>
<dbReference type="AlphaFoldDB" id="A0A5S6QEX2"/>
<dbReference type="Pfam" id="PF13639">
    <property type="entry name" value="zf-RING_2"/>
    <property type="match status" value="1"/>
</dbReference>
<dbReference type="PROSITE" id="PS50089">
    <property type="entry name" value="ZF_RING_2"/>
    <property type="match status" value="1"/>
</dbReference>
<dbReference type="STRING" id="70415.A0A5S6QEX2"/>
<evidence type="ECO:0000256" key="1">
    <source>
        <dbReference type="ARBA" id="ARBA00022723"/>
    </source>
</evidence>
<feature type="domain" description="RING-type" evidence="6">
    <location>
        <begin position="90"/>
        <end position="130"/>
    </location>
</feature>
<dbReference type="InterPro" id="IPR013083">
    <property type="entry name" value="Znf_RING/FYVE/PHD"/>
</dbReference>
<feature type="compositionally biased region" description="Polar residues" evidence="5">
    <location>
        <begin position="21"/>
        <end position="35"/>
    </location>
</feature>
<feature type="region of interest" description="Disordered" evidence="5">
    <location>
        <begin position="1"/>
        <end position="37"/>
    </location>
</feature>
<keyword evidence="1" id="KW-0479">Metal-binding</keyword>
<evidence type="ECO:0000259" key="6">
    <source>
        <dbReference type="PROSITE" id="PS50089"/>
    </source>
</evidence>
<dbReference type="WBParaSite" id="TMUE_1000005931.1">
    <property type="protein sequence ID" value="TMUE_1000005931.1"/>
    <property type="gene ID" value="WBGene00288434"/>
</dbReference>
<dbReference type="GO" id="GO:0000151">
    <property type="term" value="C:ubiquitin ligase complex"/>
    <property type="evidence" value="ECO:0007669"/>
    <property type="project" value="TreeGrafter"/>
</dbReference>
<dbReference type="GO" id="GO:0006511">
    <property type="term" value="P:ubiquitin-dependent protein catabolic process"/>
    <property type="evidence" value="ECO:0007669"/>
    <property type="project" value="TreeGrafter"/>
</dbReference>
<keyword evidence="2 4" id="KW-0863">Zinc-finger</keyword>
<dbReference type="Gene3D" id="3.30.40.10">
    <property type="entry name" value="Zinc/RING finger domain, C3HC4 (zinc finger)"/>
    <property type="match status" value="1"/>
</dbReference>
<reference evidence="8" key="1">
    <citation type="submission" date="2019-12" db="UniProtKB">
        <authorList>
            <consortium name="WormBaseParasite"/>
        </authorList>
    </citation>
    <scope>IDENTIFICATION</scope>
</reference>
<dbReference type="InterPro" id="IPR052804">
    <property type="entry name" value="UEC_component"/>
</dbReference>